<dbReference type="InterPro" id="IPR047122">
    <property type="entry name" value="Trans-enoyl_RdTase-like"/>
</dbReference>
<dbReference type="PANTHER" id="PTHR45348">
    <property type="entry name" value="HYPOTHETICAL OXIDOREDUCTASE (EUROFUNG)"/>
    <property type="match status" value="1"/>
</dbReference>
<dbReference type="AlphaFoldDB" id="A0A0H2S3A5"/>
<dbReference type="Gene3D" id="3.40.50.720">
    <property type="entry name" value="NAD(P)-binding Rossmann-like Domain"/>
    <property type="match status" value="1"/>
</dbReference>
<feature type="domain" description="Enoyl reductase (ER)" evidence="1">
    <location>
        <begin position="15"/>
        <end position="343"/>
    </location>
</feature>
<accession>A0A0H2S3A5</accession>
<dbReference type="EMBL" id="KQ086000">
    <property type="protein sequence ID" value="KLO11441.1"/>
    <property type="molecule type" value="Genomic_DNA"/>
</dbReference>
<evidence type="ECO:0000313" key="2">
    <source>
        <dbReference type="EMBL" id="KLO11441.1"/>
    </source>
</evidence>
<dbReference type="InParanoid" id="A0A0H2S3A5"/>
<dbReference type="OrthoDB" id="3233595at2759"/>
<dbReference type="InterPro" id="IPR013154">
    <property type="entry name" value="ADH-like_N"/>
</dbReference>
<dbReference type="SMART" id="SM00829">
    <property type="entry name" value="PKS_ER"/>
    <property type="match status" value="1"/>
</dbReference>
<sequence length="349" mass="36854">MSTTQQKALYLDSPGGEWVLKMKEIPKPGEGEVLVKVVTTALNHAAWKVRKFNPPTVPASWYPLLIGHDCAGVIEEVGEGVTTFTKGDRGSVGERFGTYQLNVVAAAEHVAKLPENISFDQAASIPAGLAGAVIGLYGDCDRADGAKKLSPPPWEAGGEGAYKGKAVIVIGGAATIGQFAIQLLKLSGFSKIIATASLSNADMLKSLGATHVIDRNADFVSEVKKALDGDSVEFIYDAVGSADLQAQALGVLVPGGQLVAAGARNLELKANYPDKHYVTMYADFRSPGNWALGKSLASKLHDLLASGAIKPHRVELLPDGLASVEAGLKRLENNEVRARKLIIHPDETP</sequence>
<dbReference type="InterPro" id="IPR020843">
    <property type="entry name" value="ER"/>
</dbReference>
<evidence type="ECO:0000313" key="3">
    <source>
        <dbReference type="Proteomes" id="UP000053477"/>
    </source>
</evidence>
<protein>
    <submittedName>
        <fullName evidence="2">GroES-like protein</fullName>
    </submittedName>
</protein>
<proteinExistence type="predicted"/>
<evidence type="ECO:0000259" key="1">
    <source>
        <dbReference type="SMART" id="SM00829"/>
    </source>
</evidence>
<dbReference type="Proteomes" id="UP000053477">
    <property type="component" value="Unassembled WGS sequence"/>
</dbReference>
<dbReference type="InterPro" id="IPR013149">
    <property type="entry name" value="ADH-like_C"/>
</dbReference>
<gene>
    <name evidence="2" type="ORF">SCHPADRAFT_831129</name>
</gene>
<dbReference type="PANTHER" id="PTHR45348:SF2">
    <property type="entry name" value="ZINC-TYPE ALCOHOL DEHYDROGENASE-LIKE PROTEIN C2E1P3.01"/>
    <property type="match status" value="1"/>
</dbReference>
<dbReference type="SUPFAM" id="SSF50129">
    <property type="entry name" value="GroES-like"/>
    <property type="match status" value="1"/>
</dbReference>
<name>A0A0H2S3A5_9AGAM</name>
<dbReference type="Pfam" id="PF00107">
    <property type="entry name" value="ADH_zinc_N"/>
    <property type="match status" value="1"/>
</dbReference>
<dbReference type="STRING" id="27342.A0A0H2S3A5"/>
<organism evidence="2 3">
    <name type="scientific">Schizopora paradoxa</name>
    <dbReference type="NCBI Taxonomy" id="27342"/>
    <lineage>
        <taxon>Eukaryota</taxon>
        <taxon>Fungi</taxon>
        <taxon>Dikarya</taxon>
        <taxon>Basidiomycota</taxon>
        <taxon>Agaricomycotina</taxon>
        <taxon>Agaricomycetes</taxon>
        <taxon>Hymenochaetales</taxon>
        <taxon>Schizoporaceae</taxon>
        <taxon>Schizopora</taxon>
    </lineage>
</organism>
<dbReference type="SUPFAM" id="SSF51735">
    <property type="entry name" value="NAD(P)-binding Rossmann-fold domains"/>
    <property type="match status" value="1"/>
</dbReference>
<dbReference type="InterPro" id="IPR036291">
    <property type="entry name" value="NAD(P)-bd_dom_sf"/>
</dbReference>
<dbReference type="CDD" id="cd08249">
    <property type="entry name" value="enoyl_reductase_like"/>
    <property type="match status" value="1"/>
</dbReference>
<reference evidence="2 3" key="1">
    <citation type="submission" date="2015-04" db="EMBL/GenBank/DDBJ databases">
        <title>Complete genome sequence of Schizopora paradoxa KUC8140, a cosmopolitan wood degrader in East Asia.</title>
        <authorList>
            <consortium name="DOE Joint Genome Institute"/>
            <person name="Min B."/>
            <person name="Park H."/>
            <person name="Jang Y."/>
            <person name="Kim J.-J."/>
            <person name="Kim K.H."/>
            <person name="Pangilinan J."/>
            <person name="Lipzen A."/>
            <person name="Riley R."/>
            <person name="Grigoriev I.V."/>
            <person name="Spatafora J.W."/>
            <person name="Choi I.-G."/>
        </authorList>
    </citation>
    <scope>NUCLEOTIDE SEQUENCE [LARGE SCALE GENOMIC DNA]</scope>
    <source>
        <strain evidence="2 3">KUC8140</strain>
    </source>
</reference>
<dbReference type="Gene3D" id="3.90.180.10">
    <property type="entry name" value="Medium-chain alcohol dehydrogenases, catalytic domain"/>
    <property type="match status" value="1"/>
</dbReference>
<dbReference type="GO" id="GO:0016651">
    <property type="term" value="F:oxidoreductase activity, acting on NAD(P)H"/>
    <property type="evidence" value="ECO:0007669"/>
    <property type="project" value="InterPro"/>
</dbReference>
<dbReference type="Pfam" id="PF08240">
    <property type="entry name" value="ADH_N"/>
    <property type="match status" value="1"/>
</dbReference>
<dbReference type="InterPro" id="IPR011032">
    <property type="entry name" value="GroES-like_sf"/>
</dbReference>
<keyword evidence="3" id="KW-1185">Reference proteome</keyword>